<dbReference type="PANTHER" id="PTHR46208:SF1">
    <property type="entry name" value="MITOCHONDRIAL IMPORT RECEPTOR SUBUNIT TOM70"/>
    <property type="match status" value="1"/>
</dbReference>
<dbReference type="GO" id="GO:0008320">
    <property type="term" value="F:protein transmembrane transporter activity"/>
    <property type="evidence" value="ECO:0007669"/>
    <property type="project" value="TreeGrafter"/>
</dbReference>
<proteinExistence type="inferred from homology"/>
<dbReference type="EMBL" id="WRXN01000017">
    <property type="protein sequence ID" value="MVT11941.1"/>
    <property type="molecule type" value="Genomic_DNA"/>
</dbReference>
<evidence type="ECO:0000256" key="2">
    <source>
        <dbReference type="ARBA" id="ARBA00022692"/>
    </source>
</evidence>
<comment type="similarity">
    <text evidence="7">Belongs to the Tom70 family.</text>
</comment>
<evidence type="ECO:0000313" key="9">
    <source>
        <dbReference type="EMBL" id="MVT11941.1"/>
    </source>
</evidence>
<evidence type="ECO:0008006" key="11">
    <source>
        <dbReference type="Google" id="ProtNLM"/>
    </source>
</evidence>
<dbReference type="InterPro" id="IPR019734">
    <property type="entry name" value="TPR_rpt"/>
</dbReference>
<accession>A0A7K1UC24</accession>
<keyword evidence="6" id="KW-0472">Membrane</keyword>
<dbReference type="SMART" id="SM00028">
    <property type="entry name" value="TPR"/>
    <property type="match status" value="2"/>
</dbReference>
<keyword evidence="5" id="KW-1133">Transmembrane helix</keyword>
<evidence type="ECO:0000256" key="7">
    <source>
        <dbReference type="ARBA" id="ARBA00038030"/>
    </source>
</evidence>
<evidence type="ECO:0000256" key="5">
    <source>
        <dbReference type="ARBA" id="ARBA00022989"/>
    </source>
</evidence>
<feature type="repeat" description="TPR" evidence="8">
    <location>
        <begin position="92"/>
        <end position="125"/>
    </location>
</feature>
<dbReference type="Pfam" id="PF13181">
    <property type="entry name" value="TPR_8"/>
    <property type="match status" value="1"/>
</dbReference>
<keyword evidence="4 8" id="KW-0802">TPR repeat</keyword>
<dbReference type="SUPFAM" id="SSF48452">
    <property type="entry name" value="TPR-like"/>
    <property type="match status" value="1"/>
</dbReference>
<feature type="repeat" description="TPR" evidence="8">
    <location>
        <begin position="58"/>
        <end position="91"/>
    </location>
</feature>
<name>A0A7K1UC24_9BACT</name>
<evidence type="ECO:0000256" key="4">
    <source>
        <dbReference type="ARBA" id="ARBA00022803"/>
    </source>
</evidence>
<comment type="subcellular location">
    <subcellularLocation>
        <location evidence="1">Membrane</location>
        <topology evidence="1">Single-pass membrane protein</topology>
    </subcellularLocation>
</comment>
<keyword evidence="10" id="KW-1185">Reference proteome</keyword>
<evidence type="ECO:0000256" key="3">
    <source>
        <dbReference type="ARBA" id="ARBA00022737"/>
    </source>
</evidence>
<dbReference type="PROSITE" id="PS50005">
    <property type="entry name" value="TPR"/>
    <property type="match status" value="2"/>
</dbReference>
<dbReference type="GO" id="GO:0030943">
    <property type="term" value="F:mitochondrion targeting sequence binding"/>
    <property type="evidence" value="ECO:0007669"/>
    <property type="project" value="TreeGrafter"/>
</dbReference>
<reference evidence="9 10" key="1">
    <citation type="submission" date="2019-12" db="EMBL/GenBank/DDBJ databases">
        <title>Chitinophaga sp. strain ysch24 (GDMCC 1.1355), whole genome shotgun sequence.</title>
        <authorList>
            <person name="Zhang X."/>
        </authorList>
    </citation>
    <scope>NUCLEOTIDE SEQUENCE [LARGE SCALE GENOMIC DNA]</scope>
    <source>
        <strain evidence="10">ysch24</strain>
    </source>
</reference>
<dbReference type="Proteomes" id="UP000461730">
    <property type="component" value="Unassembled WGS sequence"/>
</dbReference>
<evidence type="ECO:0000256" key="1">
    <source>
        <dbReference type="ARBA" id="ARBA00004167"/>
    </source>
</evidence>
<protein>
    <recommendedName>
        <fullName evidence="11">Tetratricopeptide repeat protein</fullName>
    </recommendedName>
</protein>
<evidence type="ECO:0000313" key="10">
    <source>
        <dbReference type="Proteomes" id="UP000461730"/>
    </source>
</evidence>
<dbReference type="InterPro" id="IPR011990">
    <property type="entry name" value="TPR-like_helical_dom_sf"/>
</dbReference>
<keyword evidence="2" id="KW-0812">Transmembrane</keyword>
<gene>
    <name evidence="9" type="ORF">GO493_27020</name>
</gene>
<evidence type="ECO:0000256" key="8">
    <source>
        <dbReference type="PROSITE-ProRule" id="PRU00339"/>
    </source>
</evidence>
<organism evidence="9 10">
    <name type="scientific">Chitinophaga tropicalis</name>
    <dbReference type="NCBI Taxonomy" id="2683588"/>
    <lineage>
        <taxon>Bacteria</taxon>
        <taxon>Pseudomonadati</taxon>
        <taxon>Bacteroidota</taxon>
        <taxon>Chitinophagia</taxon>
        <taxon>Chitinophagales</taxon>
        <taxon>Chitinophagaceae</taxon>
        <taxon>Chitinophaga</taxon>
    </lineage>
</organism>
<dbReference type="GO" id="GO:0016020">
    <property type="term" value="C:membrane"/>
    <property type="evidence" value="ECO:0007669"/>
    <property type="project" value="UniProtKB-SubCell"/>
</dbReference>
<dbReference type="Gene3D" id="1.25.40.10">
    <property type="entry name" value="Tetratricopeptide repeat domain"/>
    <property type="match status" value="1"/>
</dbReference>
<dbReference type="PANTHER" id="PTHR46208">
    <property type="entry name" value="MITOCHONDRIAL IMPORT RECEPTOR SUBUNIT TOM70"/>
    <property type="match status" value="1"/>
</dbReference>
<dbReference type="AlphaFoldDB" id="A0A7K1UC24"/>
<dbReference type="GO" id="GO:0030150">
    <property type="term" value="P:protein import into mitochondrial matrix"/>
    <property type="evidence" value="ECO:0007669"/>
    <property type="project" value="TreeGrafter"/>
</dbReference>
<evidence type="ECO:0000256" key="6">
    <source>
        <dbReference type="ARBA" id="ARBA00023136"/>
    </source>
</evidence>
<comment type="caution">
    <text evidence="9">The sequence shown here is derived from an EMBL/GenBank/DDBJ whole genome shotgun (WGS) entry which is preliminary data.</text>
</comment>
<sequence length="336" mass="39204">MDDGKIEESIVLLKEAQQMDPENNLYTYEIALARYRQQNYKAVIDLLKPLTKKKNCDAQIYQMLGNAYDDGGNPEKAIATYEKGMKIFPDAGRLYVERGLMEMKANDYNKALKFFEMGIKVDPMYPSNYYRAAKIFLDSDQEVWGMIYGEIFVNLERNTKRTEEISKLLYTTYKGEIKFTNDTSFAVSFCKNNTTIYLDDKAKKKDRLDNLMAQMTAALTLSYGSRYELAMAKAITGEKIINLSSLNRIRDRFLDVYQADSLQSVVLFDYQRKIRDAGHLEAYNYWILAQAGGEEAEMWISAHEQQWKDFIEWFRNNRIDILPEKAFYRLKYIAAN</sequence>
<keyword evidence="3" id="KW-0677">Repeat</keyword>